<dbReference type="Proteomes" id="UP001231124">
    <property type="component" value="Unassembled WGS sequence"/>
</dbReference>
<evidence type="ECO:0000313" key="2">
    <source>
        <dbReference type="EMBL" id="MDQ0449354.1"/>
    </source>
</evidence>
<dbReference type="SUPFAM" id="SSF55154">
    <property type="entry name" value="CYTH-like phosphatases"/>
    <property type="match status" value="1"/>
</dbReference>
<proteinExistence type="predicted"/>
<reference evidence="2 3" key="1">
    <citation type="submission" date="2023-07" db="EMBL/GenBank/DDBJ databases">
        <title>Genomic Encyclopedia of Type Strains, Phase IV (KMG-IV): sequencing the most valuable type-strain genomes for metagenomic binning, comparative biology and taxonomic classification.</title>
        <authorList>
            <person name="Goeker M."/>
        </authorList>
    </citation>
    <scope>NUCLEOTIDE SEQUENCE [LARGE SCALE GENOMIC DNA]</scope>
    <source>
        <strain evidence="2 3">DSM 19013</strain>
    </source>
</reference>
<feature type="compositionally biased region" description="Basic residues" evidence="1">
    <location>
        <begin position="334"/>
        <end position="343"/>
    </location>
</feature>
<name>A0ABU0I6S4_9HYPH</name>
<organism evidence="2 3">
    <name type="scientific">Methylobacterium aerolatum</name>
    <dbReference type="NCBI Taxonomy" id="418708"/>
    <lineage>
        <taxon>Bacteria</taxon>
        <taxon>Pseudomonadati</taxon>
        <taxon>Pseudomonadota</taxon>
        <taxon>Alphaproteobacteria</taxon>
        <taxon>Hyphomicrobiales</taxon>
        <taxon>Methylobacteriaceae</taxon>
        <taxon>Methylobacterium</taxon>
    </lineage>
</organism>
<keyword evidence="3" id="KW-1185">Reference proteome</keyword>
<accession>A0ABU0I6S4</accession>
<evidence type="ECO:0000256" key="1">
    <source>
        <dbReference type="SAM" id="MobiDB-lite"/>
    </source>
</evidence>
<dbReference type="RefSeq" id="WP_238206514.1">
    <property type="nucleotide sequence ID" value="NZ_BPQE01000027.1"/>
</dbReference>
<comment type="caution">
    <text evidence="2">The sequence shown here is derived from an EMBL/GenBank/DDBJ whole genome shotgun (WGS) entry which is preliminary data.</text>
</comment>
<feature type="region of interest" description="Disordered" evidence="1">
    <location>
        <begin position="311"/>
        <end position="343"/>
    </location>
</feature>
<feature type="compositionally biased region" description="Pro residues" evidence="1">
    <location>
        <begin position="219"/>
        <end position="232"/>
    </location>
</feature>
<sequence>MSTSRRFLIAPALVRLIRKERGGSRITEGHFAPQGGRASYVRVDGQTCHLVLVNDGVEERTDVPRAHGDALLDVCPGKAAYDRTTLSAAGREIVIDRYVTPGGLDLVTVAFDGEDQARAFAPPSWFGREVTGEAIYERPALAIQGVPATEEMSVGNAALESLLDLIEPRFGFGRYGSGSRSNEAGEGSVGAMRRPSPPLPSPAAAPATSPLAAALSAPPSVPAPEAPKPASEPAPIAAAMATAAAPITFDEPAPAEAEHSEAFHHEHEGETRHAEAAEPEQPAGSSPAEAVHGDARIDDVIESLSAALGAAIHQNPAQPTEKQDPGTVFERWTVRPRRTQNQG</sequence>
<feature type="compositionally biased region" description="Basic and acidic residues" evidence="1">
    <location>
        <begin position="256"/>
        <end position="276"/>
    </location>
</feature>
<evidence type="ECO:0000313" key="3">
    <source>
        <dbReference type="Proteomes" id="UP001231124"/>
    </source>
</evidence>
<feature type="region of interest" description="Disordered" evidence="1">
    <location>
        <begin position="174"/>
        <end position="232"/>
    </location>
</feature>
<gene>
    <name evidence="2" type="ORF">QO012_003871</name>
</gene>
<feature type="compositionally biased region" description="Low complexity" evidence="1">
    <location>
        <begin position="204"/>
        <end position="218"/>
    </location>
</feature>
<dbReference type="Gene3D" id="2.40.320.10">
    <property type="entry name" value="Hypothetical Protein Pfu-838710-001"/>
    <property type="match status" value="1"/>
</dbReference>
<feature type="region of interest" description="Disordered" evidence="1">
    <location>
        <begin position="254"/>
        <end position="298"/>
    </location>
</feature>
<protein>
    <submittedName>
        <fullName evidence="2">CYTH domain-containing protein</fullName>
    </submittedName>
</protein>
<dbReference type="EMBL" id="JAUSVP010000014">
    <property type="protein sequence ID" value="MDQ0449354.1"/>
    <property type="molecule type" value="Genomic_DNA"/>
</dbReference>
<dbReference type="InterPro" id="IPR033469">
    <property type="entry name" value="CYTH-like_dom_sf"/>
</dbReference>